<comment type="caution">
    <text evidence="1">The sequence shown here is derived from an EMBL/GenBank/DDBJ whole genome shotgun (WGS) entry which is preliminary data.</text>
</comment>
<evidence type="ECO:0000313" key="2">
    <source>
        <dbReference type="Proteomes" id="UP000537729"/>
    </source>
</evidence>
<evidence type="ECO:0000313" key="1">
    <source>
        <dbReference type="EMBL" id="NMY13306.1"/>
    </source>
</evidence>
<name>A0A7Y1ACQ7_PSEVE</name>
<protein>
    <submittedName>
        <fullName evidence="1">Uncharacterized protein</fullName>
    </submittedName>
</protein>
<dbReference type="AlphaFoldDB" id="A0A7Y1ACQ7"/>
<accession>A0A7Y1ACQ7</accession>
<proteinExistence type="predicted"/>
<gene>
    <name evidence="1" type="ORF">HBO38_33765</name>
</gene>
<reference evidence="1 2" key="1">
    <citation type="journal article" date="2020" name="Front. Microbiol.">
        <title>Genetic Organization of the aprX-lipA2 Operon Affects the Proteolytic Potential of Pseudomonas Species in Milk.</title>
        <authorList>
            <person name="Maier C."/>
            <person name="Huptas C."/>
            <person name="von Neubeck M."/>
            <person name="Scherer S."/>
            <person name="Wenning M."/>
            <person name="Lucking G."/>
        </authorList>
    </citation>
    <scope>NUCLEOTIDE SEQUENCE [LARGE SCALE GENOMIC DNA]</scope>
    <source>
        <strain evidence="1 2">DSM 16272</strain>
    </source>
</reference>
<dbReference type="Proteomes" id="UP000537729">
    <property type="component" value="Unassembled WGS sequence"/>
</dbReference>
<organism evidence="1 2">
    <name type="scientific">Pseudomonas veronii</name>
    <dbReference type="NCBI Taxonomy" id="76761"/>
    <lineage>
        <taxon>Bacteria</taxon>
        <taxon>Pseudomonadati</taxon>
        <taxon>Pseudomonadota</taxon>
        <taxon>Gammaproteobacteria</taxon>
        <taxon>Pseudomonadales</taxon>
        <taxon>Pseudomonadaceae</taxon>
        <taxon>Pseudomonas</taxon>
    </lineage>
</organism>
<dbReference type="RefSeq" id="WP_169886447.1">
    <property type="nucleotide sequence ID" value="NZ_JAAQWG010000090.1"/>
</dbReference>
<sequence length="108" mass="12499">MQTREAIQSHIRSAGEEVSRWRAWGYKAASDPTPLLREHRPSGYENWFVVEKGKAIWWVYSDSSDGGSWSSEGIKITGFRIDFDEPIAQNIYELVYQTMTAETRKPKK</sequence>
<dbReference type="EMBL" id="JAAQWG010000090">
    <property type="protein sequence ID" value="NMY13306.1"/>
    <property type="molecule type" value="Genomic_DNA"/>
</dbReference>